<dbReference type="AlphaFoldDB" id="A0A7W5CII6"/>
<comment type="subcellular location">
    <subcellularLocation>
        <location evidence="1 7">Cell membrane</location>
        <topology evidence="1 7">Multi-pass membrane protein</topology>
    </subcellularLocation>
</comment>
<gene>
    <name evidence="9" type="ORF">FHS07_002034</name>
</gene>
<keyword evidence="5 7" id="KW-1133">Transmembrane helix</keyword>
<feature type="transmembrane region" description="Helical" evidence="7">
    <location>
        <begin position="163"/>
        <end position="187"/>
    </location>
</feature>
<keyword evidence="3" id="KW-1003">Cell membrane</keyword>
<reference evidence="9 10" key="1">
    <citation type="submission" date="2020-08" db="EMBL/GenBank/DDBJ databases">
        <title>Genomic Encyclopedia of Type Strains, Phase III (KMG-III): the genomes of soil and plant-associated and newly described type strains.</title>
        <authorList>
            <person name="Whitman W."/>
        </authorList>
    </citation>
    <scope>NUCLEOTIDE SEQUENCE [LARGE SCALE GENOMIC DNA]</scope>
    <source>
        <strain evidence="9 10">CECT 8356</strain>
    </source>
</reference>
<evidence type="ECO:0000256" key="5">
    <source>
        <dbReference type="ARBA" id="ARBA00022989"/>
    </source>
</evidence>
<dbReference type="InterPro" id="IPR035906">
    <property type="entry name" value="MetI-like_sf"/>
</dbReference>
<dbReference type="InterPro" id="IPR000515">
    <property type="entry name" value="MetI-like"/>
</dbReference>
<dbReference type="PANTHER" id="PTHR30193">
    <property type="entry name" value="ABC TRANSPORTER PERMEASE PROTEIN"/>
    <property type="match status" value="1"/>
</dbReference>
<keyword evidence="4 7" id="KW-0812">Transmembrane</keyword>
<accession>A0A7W5CII6</accession>
<feature type="transmembrane region" description="Helical" evidence="7">
    <location>
        <begin position="15"/>
        <end position="40"/>
    </location>
</feature>
<comment type="similarity">
    <text evidence="7">Belongs to the binding-protein-dependent transport system permease family.</text>
</comment>
<feature type="transmembrane region" description="Helical" evidence="7">
    <location>
        <begin position="79"/>
        <end position="100"/>
    </location>
</feature>
<feature type="transmembrane region" description="Helical" evidence="7">
    <location>
        <begin position="112"/>
        <end position="132"/>
    </location>
</feature>
<dbReference type="InterPro" id="IPR051393">
    <property type="entry name" value="ABC_transporter_permease"/>
</dbReference>
<sequence length="303" mass="32334">MSAFYPFGARAPLRLTFWFAMALLIVFTVIPAAAVFVIAFTDIQGLPGIPIHWVGFDNFVRFFSAARIGYNLNALQNTLIYAVASTVIINAIALAVAVLLNQKLRGRNFTRAIVFLPTILGVTVIGLIWSLFFNPSRGPAATVWSWFAADSAFFGDPALALPLVIFVQIWAGLGVAVVIYLAGLQAIPEELYEAASIDGATGGQRTRFITIPLLAPSVTANVLLAIVGSLQSYQLAYVLTGPNNPATQLLSLAIFSQAFGGSTASGAAQTQGYAATISVVQFFVVSAVAALVLIYLRRREAKL</sequence>
<dbReference type="PROSITE" id="PS50928">
    <property type="entry name" value="ABC_TM1"/>
    <property type="match status" value="1"/>
</dbReference>
<evidence type="ECO:0000256" key="3">
    <source>
        <dbReference type="ARBA" id="ARBA00022475"/>
    </source>
</evidence>
<dbReference type="GO" id="GO:0055085">
    <property type="term" value="P:transmembrane transport"/>
    <property type="evidence" value="ECO:0007669"/>
    <property type="project" value="InterPro"/>
</dbReference>
<feature type="transmembrane region" description="Helical" evidence="7">
    <location>
        <begin position="208"/>
        <end position="230"/>
    </location>
</feature>
<evidence type="ECO:0000256" key="1">
    <source>
        <dbReference type="ARBA" id="ARBA00004651"/>
    </source>
</evidence>
<protein>
    <submittedName>
        <fullName evidence="9">Raffinose/stachyose/melibiose transport system permease protein</fullName>
    </submittedName>
</protein>
<dbReference type="SUPFAM" id="SSF161098">
    <property type="entry name" value="MetI-like"/>
    <property type="match status" value="1"/>
</dbReference>
<evidence type="ECO:0000313" key="10">
    <source>
        <dbReference type="Proteomes" id="UP000543579"/>
    </source>
</evidence>
<organism evidence="9 10">
    <name type="scientific">Microbacterium proteolyticum</name>
    <dbReference type="NCBI Taxonomy" id="1572644"/>
    <lineage>
        <taxon>Bacteria</taxon>
        <taxon>Bacillati</taxon>
        <taxon>Actinomycetota</taxon>
        <taxon>Actinomycetes</taxon>
        <taxon>Micrococcales</taxon>
        <taxon>Microbacteriaceae</taxon>
        <taxon>Microbacterium</taxon>
    </lineage>
</organism>
<dbReference type="PANTHER" id="PTHR30193:SF37">
    <property type="entry name" value="INNER MEMBRANE ABC TRANSPORTER PERMEASE PROTEIN YCJO"/>
    <property type="match status" value="1"/>
</dbReference>
<dbReference type="Gene3D" id="1.10.3720.10">
    <property type="entry name" value="MetI-like"/>
    <property type="match status" value="1"/>
</dbReference>
<evidence type="ECO:0000256" key="2">
    <source>
        <dbReference type="ARBA" id="ARBA00022448"/>
    </source>
</evidence>
<name>A0A7W5CII6_9MICO</name>
<dbReference type="Proteomes" id="UP000543579">
    <property type="component" value="Unassembled WGS sequence"/>
</dbReference>
<feature type="transmembrane region" description="Helical" evidence="7">
    <location>
        <begin position="273"/>
        <end position="296"/>
    </location>
</feature>
<evidence type="ECO:0000313" key="9">
    <source>
        <dbReference type="EMBL" id="MBB3158338.1"/>
    </source>
</evidence>
<evidence type="ECO:0000259" key="8">
    <source>
        <dbReference type="PROSITE" id="PS50928"/>
    </source>
</evidence>
<evidence type="ECO:0000256" key="4">
    <source>
        <dbReference type="ARBA" id="ARBA00022692"/>
    </source>
</evidence>
<dbReference type="GO" id="GO:0005886">
    <property type="term" value="C:plasma membrane"/>
    <property type="evidence" value="ECO:0007669"/>
    <property type="project" value="UniProtKB-SubCell"/>
</dbReference>
<dbReference type="RefSeq" id="WP_183419781.1">
    <property type="nucleotide sequence ID" value="NZ_JACHXY010000002.1"/>
</dbReference>
<dbReference type="Pfam" id="PF00528">
    <property type="entry name" value="BPD_transp_1"/>
    <property type="match status" value="1"/>
</dbReference>
<comment type="caution">
    <text evidence="9">The sequence shown here is derived from an EMBL/GenBank/DDBJ whole genome shotgun (WGS) entry which is preliminary data.</text>
</comment>
<dbReference type="EMBL" id="JACHXY010000002">
    <property type="protein sequence ID" value="MBB3158338.1"/>
    <property type="molecule type" value="Genomic_DNA"/>
</dbReference>
<dbReference type="CDD" id="cd06261">
    <property type="entry name" value="TM_PBP2"/>
    <property type="match status" value="1"/>
</dbReference>
<evidence type="ECO:0000256" key="7">
    <source>
        <dbReference type="RuleBase" id="RU363032"/>
    </source>
</evidence>
<proteinExistence type="inferred from homology"/>
<keyword evidence="2 7" id="KW-0813">Transport</keyword>
<keyword evidence="6 7" id="KW-0472">Membrane</keyword>
<feature type="domain" description="ABC transmembrane type-1" evidence="8">
    <location>
        <begin position="75"/>
        <end position="292"/>
    </location>
</feature>
<evidence type="ECO:0000256" key="6">
    <source>
        <dbReference type="ARBA" id="ARBA00023136"/>
    </source>
</evidence>